<dbReference type="Gene3D" id="3.40.630.40">
    <property type="entry name" value="Zn-dependent exopeptidases"/>
    <property type="match status" value="1"/>
</dbReference>
<dbReference type="PANTHER" id="PTHR30404">
    <property type="entry name" value="N-ACETYLMURAMOYL-L-ALANINE AMIDASE"/>
    <property type="match status" value="1"/>
</dbReference>
<dbReference type="Pfam" id="PF01520">
    <property type="entry name" value="Amidase_3"/>
    <property type="match status" value="1"/>
</dbReference>
<reference evidence="7 8" key="1">
    <citation type="journal article" date="2008" name="Proc. Natl. Acad. Sci. U.S.A.">
        <title>Niche adaptation and genome expansion in the chlorophyll d-producing cyanobacterium Acaryochloris marina.</title>
        <authorList>
            <person name="Swingley W.D."/>
            <person name="Chen M."/>
            <person name="Cheung P.C."/>
            <person name="Conrad A.L."/>
            <person name="Dejesa L.C."/>
            <person name="Hao J."/>
            <person name="Honchak B.M."/>
            <person name="Karbach L.E."/>
            <person name="Kurdoglu A."/>
            <person name="Lahiri S."/>
            <person name="Mastrian S.D."/>
            <person name="Miyashita H."/>
            <person name="Page L."/>
            <person name="Ramakrishna P."/>
            <person name="Satoh S."/>
            <person name="Sattley W.M."/>
            <person name="Shimada Y."/>
            <person name="Taylor H.L."/>
            <person name="Tomo T."/>
            <person name="Tsuchiya T."/>
            <person name="Wang Z.T."/>
            <person name="Raymond J."/>
            <person name="Mimuro M."/>
            <person name="Blankenship R.E."/>
            <person name="Touchman J.W."/>
        </authorList>
    </citation>
    <scope>NUCLEOTIDE SEQUENCE [LARGE SCALE GENOMIC DNA]</scope>
    <source>
        <strain evidence="8">MBIC 11017</strain>
    </source>
</reference>
<dbReference type="InterPro" id="IPR003646">
    <property type="entry name" value="SH3-like_bac-type"/>
</dbReference>
<dbReference type="Gene3D" id="2.60.40.10">
    <property type="entry name" value="Immunoglobulins"/>
    <property type="match status" value="1"/>
</dbReference>
<dbReference type="KEGG" id="amr:AM1_5313"/>
<evidence type="ECO:0000256" key="3">
    <source>
        <dbReference type="SAM" id="MobiDB-lite"/>
    </source>
</evidence>
<evidence type="ECO:0000313" key="8">
    <source>
        <dbReference type="Proteomes" id="UP000000268"/>
    </source>
</evidence>
<feature type="compositionally biased region" description="Low complexity" evidence="3">
    <location>
        <begin position="169"/>
        <end position="180"/>
    </location>
</feature>
<evidence type="ECO:0000256" key="2">
    <source>
        <dbReference type="ARBA" id="ARBA00023316"/>
    </source>
</evidence>
<evidence type="ECO:0000256" key="4">
    <source>
        <dbReference type="SAM" id="SignalP"/>
    </source>
</evidence>
<dbReference type="EMBL" id="CP000828">
    <property type="protein sequence ID" value="ABW30271.1"/>
    <property type="molecule type" value="Genomic_DNA"/>
</dbReference>
<dbReference type="CDD" id="cd02696">
    <property type="entry name" value="MurNAc-LAA"/>
    <property type="match status" value="1"/>
</dbReference>
<evidence type="ECO:0000256" key="1">
    <source>
        <dbReference type="ARBA" id="ARBA00022801"/>
    </source>
</evidence>
<dbReference type="OrthoDB" id="9772024at2"/>
<dbReference type="Proteomes" id="UP000000268">
    <property type="component" value="Chromosome"/>
</dbReference>
<keyword evidence="4" id="KW-0732">Signal</keyword>
<feature type="compositionally biased region" description="Polar residues" evidence="3">
    <location>
        <begin position="153"/>
        <end position="168"/>
    </location>
</feature>
<dbReference type="eggNOG" id="COG0860">
    <property type="taxonomic scope" value="Bacteria"/>
</dbReference>
<feature type="domain" description="MurNAc-LAA" evidence="6">
    <location>
        <begin position="462"/>
        <end position="574"/>
    </location>
</feature>
<dbReference type="AlphaFoldDB" id="B0CAS0"/>
<accession>B0CAS0</accession>
<dbReference type="GO" id="GO:0009253">
    <property type="term" value="P:peptidoglycan catabolic process"/>
    <property type="evidence" value="ECO:0007669"/>
    <property type="project" value="InterPro"/>
</dbReference>
<feature type="chain" id="PRO_5002748574" evidence="4">
    <location>
        <begin position="25"/>
        <end position="580"/>
    </location>
</feature>
<name>B0CAS0_ACAM1</name>
<dbReference type="GO" id="GO:0030288">
    <property type="term" value="C:outer membrane-bounded periplasmic space"/>
    <property type="evidence" value="ECO:0007669"/>
    <property type="project" value="TreeGrafter"/>
</dbReference>
<proteinExistence type="predicted"/>
<dbReference type="Gene3D" id="2.30.30.40">
    <property type="entry name" value="SH3 Domains"/>
    <property type="match status" value="1"/>
</dbReference>
<evidence type="ECO:0000259" key="6">
    <source>
        <dbReference type="SMART" id="SM00646"/>
    </source>
</evidence>
<dbReference type="InterPro" id="IPR050695">
    <property type="entry name" value="N-acetylmuramoyl_amidase_3"/>
</dbReference>
<organism evidence="7 8">
    <name type="scientific">Acaryochloris marina (strain MBIC 11017)</name>
    <dbReference type="NCBI Taxonomy" id="329726"/>
    <lineage>
        <taxon>Bacteria</taxon>
        <taxon>Bacillati</taxon>
        <taxon>Cyanobacteriota</taxon>
        <taxon>Cyanophyceae</taxon>
        <taxon>Acaryochloridales</taxon>
        <taxon>Acaryochloridaceae</taxon>
        <taxon>Acaryochloris</taxon>
    </lineage>
</organism>
<keyword evidence="1" id="KW-0378">Hydrolase</keyword>
<dbReference type="InterPro" id="IPR002508">
    <property type="entry name" value="MurNAc-LAA_cat"/>
</dbReference>
<dbReference type="SUPFAM" id="SSF53187">
    <property type="entry name" value="Zn-dependent exopeptidases"/>
    <property type="match status" value="1"/>
</dbReference>
<protein>
    <submittedName>
        <fullName evidence="7">N-acetylmuramoyl-L-alanine amidase</fullName>
    </submittedName>
</protein>
<dbReference type="SMART" id="SM00646">
    <property type="entry name" value="Ami_3"/>
    <property type="match status" value="1"/>
</dbReference>
<evidence type="ECO:0000259" key="5">
    <source>
        <dbReference type="SMART" id="SM00287"/>
    </source>
</evidence>
<keyword evidence="2" id="KW-0961">Cell wall biogenesis/degradation</keyword>
<dbReference type="GO" id="GO:0071555">
    <property type="term" value="P:cell wall organization"/>
    <property type="evidence" value="ECO:0007669"/>
    <property type="project" value="UniProtKB-KW"/>
</dbReference>
<dbReference type="SMART" id="SM00287">
    <property type="entry name" value="SH3b"/>
    <property type="match status" value="1"/>
</dbReference>
<dbReference type="HOGENOM" id="CLU_031959_0_0_3"/>
<dbReference type="InterPro" id="IPR013783">
    <property type="entry name" value="Ig-like_fold"/>
</dbReference>
<dbReference type="STRING" id="329726.AM1_5313"/>
<dbReference type="RefSeq" id="WP_012165521.1">
    <property type="nucleotide sequence ID" value="NC_009925.1"/>
</dbReference>
<feature type="signal peptide" evidence="4">
    <location>
        <begin position="1"/>
        <end position="24"/>
    </location>
</feature>
<feature type="domain" description="SH3b" evidence="5">
    <location>
        <begin position="225"/>
        <end position="283"/>
    </location>
</feature>
<gene>
    <name evidence="7" type="ordered locus">AM1_5313</name>
</gene>
<dbReference type="GO" id="GO:0008745">
    <property type="term" value="F:N-acetylmuramoyl-L-alanine amidase activity"/>
    <property type="evidence" value="ECO:0007669"/>
    <property type="project" value="InterPro"/>
</dbReference>
<feature type="region of interest" description="Disordered" evidence="3">
    <location>
        <begin position="153"/>
        <end position="181"/>
    </location>
</feature>
<evidence type="ECO:0000313" key="7">
    <source>
        <dbReference type="EMBL" id="ABW30271.1"/>
    </source>
</evidence>
<keyword evidence="8" id="KW-1185">Reference proteome</keyword>
<sequence length="580" mass="63284">MKRILGLAILAGSLSLVYPHAAVAGDALGVVYPANGHKTTAAQIFLIGTAPAPGEVTVNGKVIDRSPTGNFAPSFPLEIGENTFTLQYGDQTLTLNITRTSTSPQPTAGLSEDSLEPKTDIAKLPNEPVCFTTIAKPNAQLSVKIGQQTVPLQPQGQSVNLPPNSSALTQQNQPQTTDQPGVYQGCTAFSQPGVLGKPVFQLTKDGQTLQRTGASTIEILSPQDFSVIEVTSDQGVARTGPSTNYSRLTPLPKGTQARITGREGEWLRLDYGAWIKAKETRPLSQNILPHSIIRSLRSRQAPGWTEVVFPLQNPVPISVNQGDQTFTLTLHNTTAQTDVIFMNDDPVIRRLDWQQPGPGQVEYKFNLKPKQQWGYKLRYEGTSLILSLRHPPKGKGLSNVKVLLDPGHGSENDLGARGPTGLPEKEVTIVVSKLLQEELKKRGTTVVMTREGDDDLYPKDRVDVINQTEPTIAISVHYNALPDSGDAVNTAGIGAFWYHAQSHDLAVFLHHYLVDDLKRPDYGIFWDNLALTRPTVAPTVLMELGFMINPTEFEWITDPKAQKQLAVSMADAIAAWFSKQ</sequence>
<dbReference type="PANTHER" id="PTHR30404:SF0">
    <property type="entry name" value="N-ACETYLMURAMOYL-L-ALANINE AMIDASE AMIC"/>
    <property type="match status" value="1"/>
</dbReference>